<feature type="repeat" description="Filamin" evidence="4">
    <location>
        <begin position="2583"/>
        <end position="2676"/>
    </location>
</feature>
<dbReference type="GO" id="GO:0030036">
    <property type="term" value="P:actin cytoskeleton organization"/>
    <property type="evidence" value="ECO:0007669"/>
    <property type="project" value="InterPro"/>
</dbReference>
<feature type="repeat" description="Filamin" evidence="4">
    <location>
        <begin position="927"/>
        <end position="1019"/>
    </location>
</feature>
<feature type="repeat" description="Filamin" evidence="4">
    <location>
        <begin position="1653"/>
        <end position="1749"/>
    </location>
</feature>
<dbReference type="InterPro" id="IPR001715">
    <property type="entry name" value="CH_dom"/>
</dbReference>
<feature type="repeat" description="Filamin" evidence="4">
    <location>
        <begin position="2677"/>
        <end position="2770"/>
    </location>
</feature>
<feature type="repeat" description="Filamin" evidence="4">
    <location>
        <begin position="2476"/>
        <end position="2577"/>
    </location>
</feature>
<feature type="repeat" description="Filamin" evidence="4">
    <location>
        <begin position="761"/>
        <end position="835"/>
    </location>
</feature>
<keyword evidence="2" id="KW-0677">Repeat</keyword>
<dbReference type="InterPro" id="IPR014756">
    <property type="entry name" value="Ig_E-set"/>
</dbReference>
<dbReference type="Pfam" id="PF00307">
    <property type="entry name" value="CH"/>
    <property type="match status" value="3"/>
</dbReference>
<dbReference type="PROSITE" id="PS50021">
    <property type="entry name" value="CH"/>
    <property type="match status" value="2"/>
</dbReference>
<name>A0A7I8WAL2_9ANNE</name>
<feature type="repeat" description="Filamin" evidence="4">
    <location>
        <begin position="1945"/>
        <end position="2021"/>
    </location>
</feature>
<feature type="repeat" description="Filamin" evidence="4">
    <location>
        <begin position="2386"/>
        <end position="2478"/>
    </location>
</feature>
<feature type="repeat" description="Filamin" evidence="4">
    <location>
        <begin position="850"/>
        <end position="928"/>
    </location>
</feature>
<feature type="repeat" description="Filamin" evidence="4">
    <location>
        <begin position="1106"/>
        <end position="1202"/>
    </location>
</feature>
<dbReference type="PROSITE" id="PS50194">
    <property type="entry name" value="FILAMIN_REPEAT"/>
    <property type="match status" value="27"/>
</dbReference>
<dbReference type="Gene3D" id="2.60.40.10">
    <property type="entry name" value="Immunoglobulins"/>
    <property type="match status" value="26"/>
</dbReference>
<sequence>MANDGKWHGADDAWLRIQVTTFSNWVNEQLRINSADESFLVQNLEKDLCNGVRLCELVSFLTRGKIGRIVKRPNNQHQKLENVTLALRAITRDGVKLVNIGSEDVVNGNVKLILALIWHLILRYQIWTGKTTPTTGKRSPPKKLMLAWLNAVLPECRIANLSTDWNDGIFLHALIDWCSPGASPDWRHLSRNDKIKNCKTALDLAHDLFRIPKVLTPEHMASVDLDELSGMTYLSYFMKANSAGYDQTLKWVRNQMPTKHVNNFTSDWIDGILLRSLVVRFGGSPPDLGEDNVANLQAVMTEARVSLGIEPVIPAKEMADPDVDHLGVMAYIAWFMNVRKSGVNTNGLVKHEMIQKTSTASLESLPRPSIKANAVQLTQYNREVHGGRPVDFTLRLMEGNSTADVRVEIIGPNTRPKAMVNWTGKYGQGQFVPSEPGTHQIRVLNGNEVITGCPAPVLVKLSAVSKANGVQLTSFNKDAITKRPSEFTLKIIDESVRASDVSVEIVGNSSPIAAVNWIGNQGRGTFTPTESGQHQIRVLNDGELISGCPALVWVKAQISKDSAVQLVSYNKEIQLGLPVEYSVKIIDDSVPTYDVSVDIVGPTIPVSSPINWTGKFGRGSFMPTESGQYQLKVMNNGEAIAGCPVFIRVKMRAASAVSLIADEYTSVGEQANFRLEALDKSVDPSKVQAEIISPTGTKPDINIRWKNNQAECYFVPLEPGQHQIYARHDGFLVNNSPGYVNVKYPAQKAIVVKQIDAVKHLGEIVNFQVESLDDQFSSSDVRIDIRGPNTNPKPQLVWAGRYCRGNFEPLEVGPHEVVVSHKGFPIEDSPKSVDVKVIPSRSARILNVSQRSIVGQAIKVEVAAEPGIDKRQMRCEIVTPNSRSYARHITWKDNIGECSFVPDVSGDHSVLVSNGKFILEGCPINVPVLADPSRVRLAYCEKTCALGSQHELRIDSSNAGKGDLRVLAKAPSGQTIEGSIKEYDGVFTSNFIPTEIGDWLISILYNGKDLEGSPFSIRVFDVNRVVISGLEGGVAGRSFSFTADCSNAGEGNLLVEVTHRGNPIPTQIERESRGVYKATFTPHGSGLYSIKALFANLPIRGSPFTLEIVDASKIEVSGDGLKSSALGNVANFFIYADSPGTKLSDLKVDITSPSGSSVPSKINNQSSGVYKVEYLPKQVGEHLIEILFMNRPISNGPFRMQAFDASSIVIKNLTSFGLIGRPIEFDIDASLAGSGNLEIMVNDGSVKCAAQSRGNKQFHAAFVPLEGGTYVVRMKFNGVELRGSPWNIDVKSAQRVHASGRGLSGPISCHQIASFDVDCGLNNNGTVTANVTSPTGRILPIQSSPIGSGISRLTYTPLEPGSHTIDVKFEGIIIPGSPFTAKAYDASAIQIGEASIAVVGKPVEMTVDVSSAGEGPLEITVNNGQVQNTVKPAAAGRKGLFVLSFVPRTSTPHIVDVTFNGERAPRCPLTIPVLDTGRVVARGQGLENCTVNKPAMFHVDTTAAGEADLEVIVFGPNDQKLSIDTNGSYSGGFEVVYVAQEVGKHQIIILYCGTEIRGSPFTARCSDPSKIFVSEIHDGFVGRKSSLLVDANGAGEGNLQIAIGVVSGKNIQNHVQQIGSGKFEVTYTPLEGALHEASVTFNSFHVKGSPFKFNVLDISRVSVSGDGIGLVKCREETYFRLNMPSTGFNKSMLDVMVMDYESRKLPIKIKEVDEHDFLVFYTPLELGIHNLYLKITDQDVNGSPFQSKAYDPSKVTVNPVHKGNVGEKLTAIIDPSNAGAGQLAIKVTVDNKNVPNVPMYGKDHKINVSFTPEKAMDHLMHVSFNGYAVPGSPFVTKITDSSEVTAHGDGLGLASVQKKTSFFVVSSSMGDNSELDVEIKSPSGRKLNPLPSPTDSSGWKIEYIPQEVGMHEVSIKLNGREIADSPFHPEIYDCRLVKVSSIGPGNVGKPVAFQVDCQTAGIGTITVDIRAEDQARAISQVEQVGDFVYEVIFVPKDRTPHTIAIHFNKEEVEGSPFICPIVDSSLIRIDWDRVRSIPVDKEVVFNVDIPPSGSMSEIEVEVVDPSSKEVHYELEKRNSVLIPKFIPRTIGNYTIIVTCSGQPVAGCPFTCTAYDVSKVKVIDVDSGGKLDDKLGFTVDTSKAGSGDIDVEVYCEKQLVRTVREKLSNTEHRYHYIVQRPYEHTINVFFNLEQVPGCPKTVPMALLDQVLMLDSSSPTTFEINQLASATLIKQGQVSLDESQVSIKAPNGEMIPAKVVELPNGNFKVEYTSIYTGEHVVEALYAGIHVAGTPFKVQIFDPNKIHVQLPESLLVGERAEIGIVTANAGSAELNLTITSPKNENIPYDLNKNDKGFTANFMPFESGTFKAYITYGGLDVPGCPLPIHVSESSNNFVNVVGEGLFNGVEGRPSTFVVEGKGNRSQLAVQVDGPNSVAKCHVEPESDDKYKVTYVPVEVGQYFVVVKWNGQNVPGGPWRPQIISPSKVAVIGGWQSHMDSKSRIALVVNEMKRIEFDTTTAGIGNLSGEVRGPTGSIPVEARSLGSNRHLLAFTPQVAGEHYLNVSWGGVDLPDSPLAGYALPERHMSADGIEKVILTGSGLQNARVREEAEFVIDGSQAGPGAPDVKIVGLKVHVNVAITPIGEDKFRCTYIPEQPGAYLLNVKWGDKDVKGSPFKISVSAQADPNKVFCLNETLRTAIYGKDISTIIDTKKAGPGELQAQCTGPYKIAFCELLDQENGTFKLKIKPQETGKHTLQIKYAGQHIPGSPFEIKVQGAPDPSKVRVVGPGIEHGMLATFKSRFVVETKGAGAGQLTVRVRGPKAAFRVEMKKESQMDRTILCRYDPTEIGDYTIAIKWSGYDVPGSPFLVRIFDSIEELERYKLDHPNDIGNPNTLARSNWTAEM</sequence>
<dbReference type="SMART" id="SM00557">
    <property type="entry name" value="IG_FLMN"/>
    <property type="match status" value="24"/>
</dbReference>
<feature type="repeat" description="Filamin" evidence="4">
    <location>
        <begin position="648"/>
        <end position="742"/>
    </location>
</feature>
<reference evidence="6 7" key="1">
    <citation type="submission" date="2020-08" db="EMBL/GenBank/DDBJ databases">
        <authorList>
            <person name="Hejnol A."/>
        </authorList>
    </citation>
    <scope>NUCLEOTIDE SEQUENCE [LARGE SCALE GENOMIC DNA]</scope>
</reference>
<dbReference type="FunFam" id="2.60.40.10:FF:001145">
    <property type="entry name" value="Jitterbug, isoform I"/>
    <property type="match status" value="1"/>
</dbReference>
<dbReference type="Gene3D" id="1.10.418.10">
    <property type="entry name" value="Calponin-like domain"/>
    <property type="match status" value="3"/>
</dbReference>
<evidence type="ECO:0000313" key="6">
    <source>
        <dbReference type="EMBL" id="CAD5125182.1"/>
    </source>
</evidence>
<feature type="repeat" description="Filamin" evidence="4">
    <location>
        <begin position="2287"/>
        <end position="2386"/>
    </location>
</feature>
<dbReference type="GO" id="GO:0051015">
    <property type="term" value="F:actin filament binding"/>
    <property type="evidence" value="ECO:0007669"/>
    <property type="project" value="InterPro"/>
</dbReference>
<proteinExistence type="inferred from homology"/>
<dbReference type="SUPFAM" id="SSF81296">
    <property type="entry name" value="E set domains"/>
    <property type="match status" value="26"/>
</dbReference>
<feature type="repeat" description="Filamin" evidence="4">
    <location>
        <begin position="2771"/>
        <end position="2867"/>
    </location>
</feature>
<dbReference type="Proteomes" id="UP000549394">
    <property type="component" value="Unassembled WGS sequence"/>
</dbReference>
<dbReference type="Pfam" id="PF00630">
    <property type="entry name" value="Filamin"/>
    <property type="match status" value="21"/>
</dbReference>
<feature type="repeat" description="Filamin" evidence="4">
    <location>
        <begin position="1376"/>
        <end position="1473"/>
    </location>
</feature>
<feature type="repeat" description="Filamin" evidence="4">
    <location>
        <begin position="1200"/>
        <end position="1290"/>
    </location>
</feature>
<protein>
    <submittedName>
        <fullName evidence="6">DgyrCDS13424</fullName>
    </submittedName>
</protein>
<feature type="repeat" description="Filamin" evidence="4">
    <location>
        <begin position="1471"/>
        <end position="1565"/>
    </location>
</feature>
<dbReference type="CDD" id="cd21227">
    <property type="entry name" value="CH_jitterbug-like_rpt1"/>
    <property type="match status" value="1"/>
</dbReference>
<feature type="domain" description="Calponin-homology (CH)" evidence="5">
    <location>
        <begin position="16"/>
        <end position="125"/>
    </location>
</feature>
<feature type="repeat" description="Filamin" evidence="4">
    <location>
        <begin position="1836"/>
        <end position="1931"/>
    </location>
</feature>
<dbReference type="InterPro" id="IPR013783">
    <property type="entry name" value="Ig-like_fold"/>
</dbReference>
<evidence type="ECO:0000256" key="4">
    <source>
        <dbReference type="PROSITE-ProRule" id="PRU00087"/>
    </source>
</evidence>
<dbReference type="EMBL" id="CAJFCJ010000025">
    <property type="protein sequence ID" value="CAD5125182.1"/>
    <property type="molecule type" value="Genomic_DNA"/>
</dbReference>
<feature type="repeat" description="Filamin" evidence="4">
    <location>
        <begin position="620"/>
        <end position="649"/>
    </location>
</feature>
<dbReference type="SMART" id="SM00033">
    <property type="entry name" value="CH"/>
    <property type="match status" value="3"/>
</dbReference>
<feature type="domain" description="Calponin-homology (CH)" evidence="5">
    <location>
        <begin position="139"/>
        <end position="242"/>
    </location>
</feature>
<dbReference type="PANTHER" id="PTHR38537:SF8">
    <property type="entry name" value="FILAMIN-A"/>
    <property type="match status" value="1"/>
</dbReference>
<dbReference type="InterPro" id="IPR017868">
    <property type="entry name" value="Filamin/ABP280_repeat-like"/>
</dbReference>
<gene>
    <name evidence="6" type="ORF">DGYR_LOCUS12609</name>
</gene>
<dbReference type="PANTHER" id="PTHR38537">
    <property type="entry name" value="JITTERBUG, ISOFORM N"/>
    <property type="match status" value="1"/>
</dbReference>
<keyword evidence="7" id="KW-1185">Reference proteome</keyword>
<dbReference type="InterPro" id="IPR001589">
    <property type="entry name" value="Actinin_actin-bd_CS"/>
</dbReference>
<dbReference type="InterPro" id="IPR001298">
    <property type="entry name" value="Filamin/ABP280_rpt"/>
</dbReference>
<dbReference type="SUPFAM" id="SSF47576">
    <property type="entry name" value="Calponin-homology domain, CH-domain"/>
    <property type="match status" value="2"/>
</dbReference>
<evidence type="ECO:0000256" key="3">
    <source>
        <dbReference type="ARBA" id="ARBA00023203"/>
    </source>
</evidence>
<evidence type="ECO:0000313" key="7">
    <source>
        <dbReference type="Proteomes" id="UP000549394"/>
    </source>
</evidence>
<feature type="repeat" description="Filamin" evidence="4">
    <location>
        <begin position="1288"/>
        <end position="1383"/>
    </location>
</feature>
<organism evidence="6 7">
    <name type="scientific">Dimorphilus gyrociliatus</name>
    <dbReference type="NCBI Taxonomy" id="2664684"/>
    <lineage>
        <taxon>Eukaryota</taxon>
        <taxon>Metazoa</taxon>
        <taxon>Spiralia</taxon>
        <taxon>Lophotrochozoa</taxon>
        <taxon>Annelida</taxon>
        <taxon>Polychaeta</taxon>
        <taxon>Polychaeta incertae sedis</taxon>
        <taxon>Dinophilidae</taxon>
        <taxon>Dimorphilus</taxon>
    </lineage>
</organism>
<dbReference type="InterPro" id="IPR036872">
    <property type="entry name" value="CH_dom_sf"/>
</dbReference>
<feature type="repeat" description="Filamin" evidence="4">
    <location>
        <begin position="2111"/>
        <end position="2203"/>
    </location>
</feature>
<keyword evidence="3" id="KW-0009">Actin-binding</keyword>
<evidence type="ECO:0000259" key="5">
    <source>
        <dbReference type="PROSITE" id="PS50021"/>
    </source>
</evidence>
<feature type="repeat" description="Filamin" evidence="4">
    <location>
        <begin position="1029"/>
        <end position="1108"/>
    </location>
</feature>
<accession>A0A7I8WAL2</accession>
<feature type="repeat" description="Filamin" evidence="4">
    <location>
        <begin position="1576"/>
        <end position="1655"/>
    </location>
</feature>
<feature type="repeat" description="Filamin" evidence="4">
    <location>
        <begin position="2215"/>
        <end position="2291"/>
    </location>
</feature>
<dbReference type="PROSITE" id="PS00019">
    <property type="entry name" value="ACTININ_1"/>
    <property type="match status" value="1"/>
</dbReference>
<feature type="repeat" description="Filamin" evidence="4">
    <location>
        <begin position="466"/>
        <end position="554"/>
    </location>
</feature>
<feature type="repeat" description="Filamin" evidence="4">
    <location>
        <begin position="367"/>
        <end position="459"/>
    </location>
</feature>
<feature type="repeat" description="Filamin" evidence="4">
    <location>
        <begin position="2019"/>
        <end position="2113"/>
    </location>
</feature>
<feature type="repeat" description="Filamin" evidence="4">
    <location>
        <begin position="1760"/>
        <end position="1838"/>
    </location>
</feature>
<dbReference type="OrthoDB" id="5334309at2759"/>
<comment type="caution">
    <text evidence="6">The sequence shown here is derived from an EMBL/GenBank/DDBJ whole genome shotgun (WGS) entry which is preliminary data.</text>
</comment>
<comment type="similarity">
    <text evidence="1">Belongs to the filamin family.</text>
</comment>
<evidence type="ECO:0000256" key="2">
    <source>
        <dbReference type="ARBA" id="ARBA00022737"/>
    </source>
</evidence>
<dbReference type="InterPro" id="IPR044801">
    <property type="entry name" value="Filamin"/>
</dbReference>
<evidence type="ECO:0000256" key="1">
    <source>
        <dbReference type="ARBA" id="ARBA00009238"/>
    </source>
</evidence>